<dbReference type="GeneID" id="84807335"/>
<keyword evidence="1" id="KW-0472">Membrane</keyword>
<keyword evidence="1" id="KW-0812">Transmembrane</keyword>
<proteinExistence type="predicted"/>
<accession>A0A250FPN9</accession>
<dbReference type="OrthoDB" id="9807384at2"/>
<feature type="transmembrane region" description="Helical" evidence="1">
    <location>
        <begin position="149"/>
        <end position="170"/>
    </location>
</feature>
<dbReference type="Proteomes" id="UP000217250">
    <property type="component" value="Chromosome"/>
</dbReference>
<gene>
    <name evidence="2" type="ORF">CGC50_01990</name>
</gene>
<dbReference type="EMBL" id="CP022386">
    <property type="protein sequence ID" value="ATA86028.1"/>
    <property type="molecule type" value="Genomic_DNA"/>
</dbReference>
<dbReference type="KEGG" id="cgh:CGC50_01990"/>
<sequence length="533" mass="61810">MQTKIYLLFLLLPFLSYGQQVKISAAPDRSEMKIGEQIHYKIAVEADSTARVSFPDAQQFAPFEVVSQTPVDTFKERDRFRLIKEYALTQFDSGHYTLPSLRIGVNKDQYQTDSLSFVVHDVVLDTLKQPLYPIKPAIEVKKAKSDSSFWYWIVGGIVFLTVLFSLYWFFIRKKKGQQLDTEAALPPFDRALLKLKNLQNSRYLLESNHKEYYSVLTDIIRKYLEEEIHITATESTTDELLAKLQVFLDAGKLHLSSQVMDELRTVLKKADLVKFAKSKPEDYEAESDRKAIESIVVKTNEGLPDMTQEEDMQDEYQRIRLEKQRKSKRRKYIITLSAAVVLLFALLAGTWYAFTIGKEKTFNTEHWITSSYGYPAVTLSTPEVLKREKKANELDRFTYITSDSPISIMLITNSLKEYLSEFYTGQEGEASQERTQEELNELVLRMIEKELKKYFKGENILIKDDTYTTAQGVAGHKVFGSFTQKEKEVRKMRYQSYFFIRGEAIQMILFTYPEDEKIVSSSLVEKIMTTVKM</sequence>
<protein>
    <submittedName>
        <fullName evidence="2">Oxygen tolerance domain protein</fullName>
    </submittedName>
</protein>
<dbReference type="AlphaFoldDB" id="A0A250FPN9"/>
<evidence type="ECO:0000256" key="1">
    <source>
        <dbReference type="SAM" id="Phobius"/>
    </source>
</evidence>
<keyword evidence="1" id="KW-1133">Transmembrane helix</keyword>
<feature type="transmembrane region" description="Helical" evidence="1">
    <location>
        <begin position="332"/>
        <end position="354"/>
    </location>
</feature>
<evidence type="ECO:0000313" key="3">
    <source>
        <dbReference type="Proteomes" id="UP000217250"/>
    </source>
</evidence>
<name>A0A250FPN9_9FLAO</name>
<reference evidence="3" key="1">
    <citation type="submission" date="2017-06" db="EMBL/GenBank/DDBJ databases">
        <title>Capnocytophaga spp. assemblies.</title>
        <authorList>
            <person name="Gulvik C.A."/>
        </authorList>
    </citation>
    <scope>NUCLEOTIDE SEQUENCE [LARGE SCALE GENOMIC DNA]</scope>
    <source>
        <strain evidence="3">H1496</strain>
    </source>
</reference>
<organism evidence="2 3">
    <name type="scientific">Capnocytophaga gingivalis</name>
    <dbReference type="NCBI Taxonomy" id="1017"/>
    <lineage>
        <taxon>Bacteria</taxon>
        <taxon>Pseudomonadati</taxon>
        <taxon>Bacteroidota</taxon>
        <taxon>Flavobacteriia</taxon>
        <taxon>Flavobacteriales</taxon>
        <taxon>Flavobacteriaceae</taxon>
        <taxon>Capnocytophaga</taxon>
    </lineage>
</organism>
<dbReference type="RefSeq" id="WP_095909471.1">
    <property type="nucleotide sequence ID" value="NZ_CP022386.1"/>
</dbReference>
<evidence type="ECO:0000313" key="2">
    <source>
        <dbReference type="EMBL" id="ATA86028.1"/>
    </source>
</evidence>